<evidence type="ECO:0000256" key="4">
    <source>
        <dbReference type="ARBA" id="ARBA00022702"/>
    </source>
</evidence>
<comment type="caution">
    <text evidence="9">The sequence shown here is derived from an EMBL/GenBank/DDBJ whole genome shotgun (WGS) entry which is preliminary data.</text>
</comment>
<evidence type="ECO:0000256" key="8">
    <source>
        <dbReference type="SAM" id="SignalP"/>
    </source>
</evidence>
<protein>
    <recommendedName>
        <fullName evidence="11">Rapid ALkalinization Factor</fullName>
    </recommendedName>
</protein>
<evidence type="ECO:0000313" key="10">
    <source>
        <dbReference type="Proteomes" id="UP001454036"/>
    </source>
</evidence>
<dbReference type="PANTHER" id="PTHR34270:SF3">
    <property type="entry name" value="PROTEIN RALF-LIKE 16-RELATED"/>
    <property type="match status" value="1"/>
</dbReference>
<organism evidence="9 10">
    <name type="scientific">Lithospermum erythrorhizon</name>
    <name type="common">Purple gromwell</name>
    <name type="synonym">Lithospermum officinale var. erythrorhizon</name>
    <dbReference type="NCBI Taxonomy" id="34254"/>
    <lineage>
        <taxon>Eukaryota</taxon>
        <taxon>Viridiplantae</taxon>
        <taxon>Streptophyta</taxon>
        <taxon>Embryophyta</taxon>
        <taxon>Tracheophyta</taxon>
        <taxon>Spermatophyta</taxon>
        <taxon>Magnoliopsida</taxon>
        <taxon>eudicotyledons</taxon>
        <taxon>Gunneridae</taxon>
        <taxon>Pentapetalae</taxon>
        <taxon>asterids</taxon>
        <taxon>lamiids</taxon>
        <taxon>Boraginales</taxon>
        <taxon>Boraginaceae</taxon>
        <taxon>Boraginoideae</taxon>
        <taxon>Lithospermeae</taxon>
        <taxon>Lithospermum</taxon>
    </lineage>
</organism>
<evidence type="ECO:0008006" key="11">
    <source>
        <dbReference type="Google" id="ProtNLM"/>
    </source>
</evidence>
<dbReference type="EMBL" id="BAABME010011789">
    <property type="protein sequence ID" value="GAA0184291.1"/>
    <property type="molecule type" value="Genomic_DNA"/>
</dbReference>
<feature type="chain" id="PRO_5043528455" description="Rapid ALkalinization Factor" evidence="8">
    <location>
        <begin position="29"/>
        <end position="86"/>
    </location>
</feature>
<evidence type="ECO:0000256" key="5">
    <source>
        <dbReference type="ARBA" id="ARBA00022729"/>
    </source>
</evidence>
<keyword evidence="3" id="KW-0964">Secreted</keyword>
<gene>
    <name evidence="9" type="ORF">LIER_31579</name>
</gene>
<dbReference type="InterPro" id="IPR008801">
    <property type="entry name" value="RALF"/>
</dbReference>
<dbReference type="Pfam" id="PF05498">
    <property type="entry name" value="RALF"/>
    <property type="match status" value="1"/>
</dbReference>
<comment type="subcellular location">
    <subcellularLocation>
        <location evidence="1">Secreted</location>
    </subcellularLocation>
</comment>
<keyword evidence="4" id="KW-0372">Hormone</keyword>
<feature type="signal peptide" evidence="8">
    <location>
        <begin position="1"/>
        <end position="28"/>
    </location>
</feature>
<keyword evidence="10" id="KW-1185">Reference proteome</keyword>
<evidence type="ECO:0000256" key="3">
    <source>
        <dbReference type="ARBA" id="ARBA00022525"/>
    </source>
</evidence>
<evidence type="ECO:0000256" key="1">
    <source>
        <dbReference type="ARBA" id="ARBA00004613"/>
    </source>
</evidence>
<comment type="similarity">
    <text evidence="2">Belongs to the plant rapid alkalinization factor (RALF) family.</text>
</comment>
<sequence>MACQKKILALSIAALMVCCLVMEANADASHINYSGMRPDGTPCWVGRDANCRPGKPANNYNRGCSKLTRCRGGNGSGDAEKGVILH</sequence>
<proteinExistence type="inferred from homology"/>
<dbReference type="Proteomes" id="UP001454036">
    <property type="component" value="Unassembled WGS sequence"/>
</dbReference>
<dbReference type="GO" id="GO:0005179">
    <property type="term" value="F:hormone activity"/>
    <property type="evidence" value="ECO:0007669"/>
    <property type="project" value="UniProtKB-KW"/>
</dbReference>
<accession>A0AAV3RWQ2</accession>
<dbReference type="GO" id="GO:0005576">
    <property type="term" value="C:extracellular region"/>
    <property type="evidence" value="ECO:0007669"/>
    <property type="project" value="UniProtKB-SubCell"/>
</dbReference>
<dbReference type="AlphaFoldDB" id="A0AAV3RWQ2"/>
<evidence type="ECO:0000256" key="2">
    <source>
        <dbReference type="ARBA" id="ARBA00009178"/>
    </source>
</evidence>
<name>A0AAV3RWQ2_LITER</name>
<keyword evidence="5 8" id="KW-0732">Signal</keyword>
<keyword evidence="6" id="KW-1015">Disulfide bond</keyword>
<reference evidence="9 10" key="1">
    <citation type="submission" date="2024-01" db="EMBL/GenBank/DDBJ databases">
        <title>The complete chloroplast genome sequence of Lithospermum erythrorhizon: insights into the phylogenetic relationship among Boraginaceae species and the maternal lineages of purple gromwells.</title>
        <authorList>
            <person name="Okada T."/>
            <person name="Watanabe K."/>
        </authorList>
    </citation>
    <scope>NUCLEOTIDE SEQUENCE [LARGE SCALE GENOMIC DNA]</scope>
</reference>
<comment type="function">
    <text evidence="7">Cell signaling peptide that may regulate plant stress, growth, and development. Mediates a rapid alkalinization of extracellular space by mediating a transient increase in the cytoplasmic Ca(2+) concentration leading to a calcium-dependent signaling events through a cell surface receptor and a concomitant activation of some intracellular mitogen-activated protein kinases.</text>
</comment>
<evidence type="ECO:0000256" key="7">
    <source>
        <dbReference type="ARBA" id="ARBA00037228"/>
    </source>
</evidence>
<evidence type="ECO:0000256" key="6">
    <source>
        <dbReference type="ARBA" id="ARBA00023157"/>
    </source>
</evidence>
<evidence type="ECO:0000313" key="9">
    <source>
        <dbReference type="EMBL" id="GAA0184291.1"/>
    </source>
</evidence>
<dbReference type="PANTHER" id="PTHR34270">
    <property type="entry name" value="PROTEIN RALF-LIKE 15-RELATED"/>
    <property type="match status" value="1"/>
</dbReference>